<evidence type="ECO:0000256" key="10">
    <source>
        <dbReference type="ARBA" id="ARBA00023136"/>
    </source>
</evidence>
<dbReference type="GO" id="GO:0020037">
    <property type="term" value="F:heme binding"/>
    <property type="evidence" value="ECO:0007669"/>
    <property type="project" value="InterPro"/>
</dbReference>
<name>A0A8B7YCC1_ACAPL</name>
<dbReference type="Gene3D" id="1.10.630.10">
    <property type="entry name" value="Cytochrome P450"/>
    <property type="match status" value="1"/>
</dbReference>
<dbReference type="SUPFAM" id="SSF48264">
    <property type="entry name" value="Cytochrome P450"/>
    <property type="match status" value="1"/>
</dbReference>
<feature type="binding site" description="axial binding residue" evidence="11">
    <location>
        <position position="451"/>
    </location>
    <ligand>
        <name>heme</name>
        <dbReference type="ChEBI" id="CHEBI:30413"/>
    </ligand>
    <ligandPart>
        <name>Fe</name>
        <dbReference type="ChEBI" id="CHEBI:18248"/>
    </ligandPart>
</feature>
<keyword evidence="13" id="KW-1133">Transmembrane helix</keyword>
<organism evidence="14 15">
    <name type="scientific">Acanthaster planci</name>
    <name type="common">Crown-of-thorns starfish</name>
    <dbReference type="NCBI Taxonomy" id="133434"/>
    <lineage>
        <taxon>Eukaryota</taxon>
        <taxon>Metazoa</taxon>
        <taxon>Echinodermata</taxon>
        <taxon>Eleutherozoa</taxon>
        <taxon>Asterozoa</taxon>
        <taxon>Asteroidea</taxon>
        <taxon>Valvatacea</taxon>
        <taxon>Valvatida</taxon>
        <taxon>Acanthasteridae</taxon>
        <taxon>Acanthaster</taxon>
    </lineage>
</organism>
<keyword evidence="7 12" id="KW-0560">Oxidoreductase</keyword>
<keyword evidence="10 13" id="KW-0472">Membrane</keyword>
<evidence type="ECO:0000256" key="1">
    <source>
        <dbReference type="ARBA" id="ARBA00004524"/>
    </source>
</evidence>
<evidence type="ECO:0000256" key="11">
    <source>
        <dbReference type="PIRSR" id="PIRSR602401-1"/>
    </source>
</evidence>
<dbReference type="OrthoDB" id="1055148at2759"/>
<dbReference type="InterPro" id="IPR002401">
    <property type="entry name" value="Cyt_P450_E_grp-I"/>
</dbReference>
<evidence type="ECO:0000256" key="5">
    <source>
        <dbReference type="ARBA" id="ARBA00022824"/>
    </source>
</evidence>
<comment type="similarity">
    <text evidence="3 12">Belongs to the cytochrome P450 family.</text>
</comment>
<evidence type="ECO:0000256" key="8">
    <source>
        <dbReference type="ARBA" id="ARBA00023004"/>
    </source>
</evidence>
<feature type="transmembrane region" description="Helical" evidence="13">
    <location>
        <begin position="12"/>
        <end position="38"/>
    </location>
</feature>
<dbReference type="GeneID" id="110979429"/>
<keyword evidence="14" id="KW-1185">Reference proteome</keyword>
<keyword evidence="5" id="KW-0256">Endoplasmic reticulum</keyword>
<dbReference type="OMA" id="HRSELPY"/>
<keyword evidence="9 12" id="KW-0503">Monooxygenase</keyword>
<proteinExistence type="inferred from homology"/>
<dbReference type="PROSITE" id="PS00086">
    <property type="entry name" value="CYTOCHROME_P450"/>
    <property type="match status" value="1"/>
</dbReference>
<dbReference type="PANTHER" id="PTHR24300:SF417">
    <property type="entry name" value="CYTOCHROME P450 508B1-RELATED"/>
    <property type="match status" value="1"/>
</dbReference>
<dbReference type="GO" id="GO:0016712">
    <property type="term" value="F:oxidoreductase activity, acting on paired donors, with incorporation or reduction of molecular oxygen, reduced flavin or flavoprotein as one donor, and incorporation of one atom of oxygen"/>
    <property type="evidence" value="ECO:0007669"/>
    <property type="project" value="InterPro"/>
</dbReference>
<dbReference type="PANTHER" id="PTHR24300">
    <property type="entry name" value="CYTOCHROME P450 508A4-RELATED"/>
    <property type="match status" value="1"/>
</dbReference>
<evidence type="ECO:0000256" key="6">
    <source>
        <dbReference type="ARBA" id="ARBA00022848"/>
    </source>
</evidence>
<accession>A0A8B7YCC1</accession>
<keyword evidence="8 11" id="KW-0408">Iron</keyword>
<dbReference type="GO" id="GO:0005506">
    <property type="term" value="F:iron ion binding"/>
    <property type="evidence" value="ECO:0007669"/>
    <property type="project" value="InterPro"/>
</dbReference>
<dbReference type="PRINTS" id="PR00463">
    <property type="entry name" value="EP450I"/>
</dbReference>
<dbReference type="InterPro" id="IPR050182">
    <property type="entry name" value="Cytochrome_P450_fam2"/>
</dbReference>
<dbReference type="InterPro" id="IPR017972">
    <property type="entry name" value="Cyt_P450_CS"/>
</dbReference>
<dbReference type="InterPro" id="IPR036396">
    <property type="entry name" value="Cyt_P450_sf"/>
</dbReference>
<evidence type="ECO:0000256" key="7">
    <source>
        <dbReference type="ARBA" id="ARBA00023002"/>
    </source>
</evidence>
<evidence type="ECO:0000313" key="15">
    <source>
        <dbReference type="RefSeq" id="XP_022090899.1"/>
    </source>
</evidence>
<dbReference type="FunFam" id="1.10.630.10:FF:000004">
    <property type="entry name" value="cytochrome P450 2D15 isoform X1"/>
    <property type="match status" value="1"/>
</dbReference>
<evidence type="ECO:0000256" key="9">
    <source>
        <dbReference type="ARBA" id="ARBA00023033"/>
    </source>
</evidence>
<dbReference type="InterPro" id="IPR001128">
    <property type="entry name" value="Cyt_P450"/>
</dbReference>
<comment type="subcellular location">
    <subcellularLocation>
        <location evidence="2">Endoplasmic reticulum membrane</location>
    </subcellularLocation>
    <subcellularLocation>
        <location evidence="1">Microsome membrane</location>
    </subcellularLocation>
</comment>
<evidence type="ECO:0000256" key="12">
    <source>
        <dbReference type="RuleBase" id="RU000461"/>
    </source>
</evidence>
<comment type="cofactor">
    <cofactor evidence="11">
        <name>heme</name>
        <dbReference type="ChEBI" id="CHEBI:30413"/>
    </cofactor>
</comment>
<dbReference type="AlphaFoldDB" id="A0A8B7YCC1"/>
<evidence type="ECO:0000256" key="3">
    <source>
        <dbReference type="ARBA" id="ARBA00010617"/>
    </source>
</evidence>
<dbReference type="PRINTS" id="PR00385">
    <property type="entry name" value="P450"/>
</dbReference>
<evidence type="ECO:0000256" key="4">
    <source>
        <dbReference type="ARBA" id="ARBA00022723"/>
    </source>
</evidence>
<reference evidence="15" key="1">
    <citation type="submission" date="2025-08" db="UniProtKB">
        <authorList>
            <consortium name="RefSeq"/>
        </authorList>
    </citation>
    <scope>IDENTIFICATION</scope>
</reference>
<dbReference type="PRINTS" id="PR01688">
    <property type="entry name" value="EP450ICYP2J"/>
</dbReference>
<keyword evidence="6" id="KW-0492">Microsome</keyword>
<evidence type="ECO:0000256" key="2">
    <source>
        <dbReference type="ARBA" id="ARBA00004586"/>
    </source>
</evidence>
<dbReference type="InterPro" id="IPR008071">
    <property type="entry name" value="Cyt_P450_E_grp-I_CYP2J-like"/>
</dbReference>
<dbReference type="KEGG" id="aplc:110979429"/>
<dbReference type="RefSeq" id="XP_022090899.1">
    <property type="nucleotide sequence ID" value="XM_022235207.1"/>
</dbReference>
<dbReference type="Pfam" id="PF00067">
    <property type="entry name" value="p450"/>
    <property type="match status" value="1"/>
</dbReference>
<protein>
    <submittedName>
        <fullName evidence="15">Cytochrome P450 2J6-like</fullName>
    </submittedName>
</protein>
<dbReference type="Proteomes" id="UP000694845">
    <property type="component" value="Unplaced"/>
</dbReference>
<keyword evidence="13" id="KW-0812">Transmembrane</keyword>
<evidence type="ECO:0000313" key="14">
    <source>
        <dbReference type="Proteomes" id="UP000694845"/>
    </source>
</evidence>
<evidence type="ECO:0000256" key="13">
    <source>
        <dbReference type="SAM" id="Phobius"/>
    </source>
</evidence>
<keyword evidence="11 12" id="KW-0349">Heme</keyword>
<sequence>MLHDNVPNMAYSVTILGLLDLRTVLVACVVFLTLSWLIRRPRNLPPGPWGWPLIGSLPTLAMAPGDPHEIFQRMAQRYGPVFTLNILGQRLVLVHGYEAIREAFQHPSLSDRPELHLVTQMLNGSEGIAAASGEIWKEQRKLALNVFKNFGVGKSSFEDQIATEAEHMMNEMHKLEGKAFNPDKLFMTAVSDIIAVVVFGKRFEYDDPEFQRILASIHRNLELIGAGAAMQFLPITKYLGFLPSMQEMRKNIQLVVNFTKNIIDRHLKEFDSDDKRDFMDMYISEMKEREKQNTNTVLSVDNLISVINDLFVAGTETTATTLRWGLLYMILHPDVQERVQREIDAVVGRNRLPRMSHRSELPYTEAVLLELQRIGNIVPLGVPHRASENTTFQGYTIPKDTFIVANHWALHRDPKLFPEPEKFSPERFLNADGEAVKPEELIPFSTGRRVCLGEQLAKMELFIFFTYLLHQFTFKKPQGSPPINLKGHLGITLAPVPFEVCAIPR</sequence>
<dbReference type="GO" id="GO:0005789">
    <property type="term" value="C:endoplasmic reticulum membrane"/>
    <property type="evidence" value="ECO:0007669"/>
    <property type="project" value="UniProtKB-SubCell"/>
</dbReference>
<gene>
    <name evidence="15" type="primary">LOC110979429</name>
</gene>
<keyword evidence="4 11" id="KW-0479">Metal-binding</keyword>